<feature type="region of interest" description="Disordered" evidence="1">
    <location>
        <begin position="151"/>
        <end position="174"/>
    </location>
</feature>
<accession>A0A4P9W648</accession>
<evidence type="ECO:0000313" key="3">
    <source>
        <dbReference type="Proteomes" id="UP000269721"/>
    </source>
</evidence>
<evidence type="ECO:0000256" key="1">
    <source>
        <dbReference type="SAM" id="MobiDB-lite"/>
    </source>
</evidence>
<evidence type="ECO:0000313" key="2">
    <source>
        <dbReference type="EMBL" id="RKO87921.1"/>
    </source>
</evidence>
<proteinExistence type="predicted"/>
<dbReference type="Proteomes" id="UP000269721">
    <property type="component" value="Unassembled WGS sequence"/>
</dbReference>
<organism evidence="2 3">
    <name type="scientific">Blyttiomyces helicus</name>
    <dbReference type="NCBI Taxonomy" id="388810"/>
    <lineage>
        <taxon>Eukaryota</taxon>
        <taxon>Fungi</taxon>
        <taxon>Fungi incertae sedis</taxon>
        <taxon>Chytridiomycota</taxon>
        <taxon>Chytridiomycota incertae sedis</taxon>
        <taxon>Chytridiomycetes</taxon>
        <taxon>Chytridiomycetes incertae sedis</taxon>
        <taxon>Blyttiomyces</taxon>
    </lineage>
</organism>
<sequence>MTTTSLYSTVGYKWRTIAKGRDGLVTDTIDSPRAEAKGRTGGLGGALGKVANELGELEGGGVEHGLATVGRVRAHGEVLEFVVLGVGARLGGEVRLVFDAVGVGEGAEAEGPLEVGKSFKAGTVRARVFENGDVDRAGGFAPRAGGVGVEGEGGEGGVGGRAVLGGGGGGGRRGVGTNGEEGEAFLLDLGDEHKVIFPHSGAPSMLDAVCSMLDDFVCIFDDGQQDQRSENSDDQLNIDYRAPSLPRLPNTPESGTSLPAKAGSDFGGSPQMPRVEIQPPSSKTTLKIVADGIQSAEHLRPQSETTPQTISTPTKIPPVKNFQCLSMPDSGDGSSRRGLAKICMEIDSVFRDQGAANAGEEFAVLVDLCRDVRDASLLGGSRDTKASVHGYTRVSRFLGRKAEGWEGCNRGGLMSSPGRPKIMLDKKAEALARRSWRRP</sequence>
<feature type="region of interest" description="Disordered" evidence="1">
    <location>
        <begin position="225"/>
        <end position="281"/>
    </location>
</feature>
<dbReference type="EMBL" id="KZ997068">
    <property type="protein sequence ID" value="RKO87921.1"/>
    <property type="molecule type" value="Genomic_DNA"/>
</dbReference>
<gene>
    <name evidence="2" type="ORF">BDK51DRAFT_42596</name>
</gene>
<name>A0A4P9W648_9FUNG</name>
<keyword evidence="3" id="KW-1185">Reference proteome</keyword>
<dbReference type="AlphaFoldDB" id="A0A4P9W648"/>
<reference evidence="3" key="1">
    <citation type="journal article" date="2018" name="Nat. Microbiol.">
        <title>Leveraging single-cell genomics to expand the fungal tree of life.</title>
        <authorList>
            <person name="Ahrendt S.R."/>
            <person name="Quandt C.A."/>
            <person name="Ciobanu D."/>
            <person name="Clum A."/>
            <person name="Salamov A."/>
            <person name="Andreopoulos B."/>
            <person name="Cheng J.F."/>
            <person name="Woyke T."/>
            <person name="Pelin A."/>
            <person name="Henrissat B."/>
            <person name="Reynolds N.K."/>
            <person name="Benny G.L."/>
            <person name="Smith M.E."/>
            <person name="James T.Y."/>
            <person name="Grigoriev I.V."/>
        </authorList>
    </citation>
    <scope>NUCLEOTIDE SEQUENCE [LARGE SCALE GENOMIC DNA]</scope>
</reference>
<protein>
    <submittedName>
        <fullName evidence="2">Uncharacterized protein</fullName>
    </submittedName>
</protein>